<dbReference type="EC" id="1.1.3.6" evidence="13"/>
<evidence type="ECO:0000256" key="13">
    <source>
        <dbReference type="ARBA" id="ARBA00049723"/>
    </source>
</evidence>
<evidence type="ECO:0000256" key="4">
    <source>
        <dbReference type="ARBA" id="ARBA00022630"/>
    </source>
</evidence>
<dbReference type="InterPro" id="IPR007867">
    <property type="entry name" value="GMC_OxRtase_C"/>
</dbReference>
<evidence type="ECO:0000256" key="11">
    <source>
        <dbReference type="ARBA" id="ARBA00038856"/>
    </source>
</evidence>
<dbReference type="Pfam" id="PF00732">
    <property type="entry name" value="GMC_oxred_N"/>
    <property type="match status" value="1"/>
</dbReference>
<dbReference type="Pfam" id="PF00890">
    <property type="entry name" value="FAD_binding_2"/>
    <property type="match status" value="1"/>
</dbReference>
<dbReference type="PANTHER" id="PTHR47470:SF1">
    <property type="entry name" value="FAD-DEPENDENT OXIDOREDUCTASE 2 FAD BINDING DOMAIN-CONTAINING PROTEIN"/>
    <property type="match status" value="1"/>
</dbReference>
<evidence type="ECO:0000313" key="18">
    <source>
        <dbReference type="EMBL" id="PSN68671.1"/>
    </source>
</evidence>
<dbReference type="PANTHER" id="PTHR47470">
    <property type="entry name" value="CHOLESTEROL OXIDASE"/>
    <property type="match status" value="1"/>
</dbReference>
<comment type="cofactor">
    <cofactor evidence="1">
        <name>FAD</name>
        <dbReference type="ChEBI" id="CHEBI:57692"/>
    </cofactor>
</comment>
<evidence type="ECO:0000256" key="16">
    <source>
        <dbReference type="SAM" id="MobiDB-lite"/>
    </source>
</evidence>
<dbReference type="Pfam" id="PF05199">
    <property type="entry name" value="GMC_oxred_C"/>
    <property type="match status" value="1"/>
</dbReference>
<reference evidence="18 19" key="1">
    <citation type="journal article" date="2018" name="Front. Microbiol.">
        <title>Genome-Wide Analysis of Corynespora cassiicola Leaf Fall Disease Putative Effectors.</title>
        <authorList>
            <person name="Lopez D."/>
            <person name="Ribeiro S."/>
            <person name="Label P."/>
            <person name="Fumanal B."/>
            <person name="Venisse J.S."/>
            <person name="Kohler A."/>
            <person name="de Oliveira R.R."/>
            <person name="Labutti K."/>
            <person name="Lipzen A."/>
            <person name="Lail K."/>
            <person name="Bauer D."/>
            <person name="Ohm R.A."/>
            <person name="Barry K.W."/>
            <person name="Spatafora J."/>
            <person name="Grigoriev I.V."/>
            <person name="Martin F.M."/>
            <person name="Pujade-Renaud V."/>
        </authorList>
    </citation>
    <scope>NUCLEOTIDE SEQUENCE [LARGE SCALE GENOMIC DNA]</scope>
    <source>
        <strain evidence="18 19">Philippines</strain>
    </source>
</reference>
<feature type="region of interest" description="Disordered" evidence="16">
    <location>
        <begin position="33"/>
        <end position="63"/>
    </location>
</feature>
<dbReference type="OrthoDB" id="9974421at2759"/>
<keyword evidence="5" id="KW-0274">FAD</keyword>
<protein>
    <recommendedName>
        <fullName evidence="14">Cholesterol oxidase</fullName>
        <ecNumber evidence="13">1.1.3.6</ecNumber>
        <ecNumber evidence="11">5.3.3.1</ecNumber>
    </recommendedName>
    <alternativeName>
        <fullName evidence="15">Cholesterol isomerase</fullName>
    </alternativeName>
</protein>
<accession>A0A2T2NTA8</accession>
<dbReference type="EC" id="5.3.3.1" evidence="11"/>
<dbReference type="SUPFAM" id="SSF51905">
    <property type="entry name" value="FAD/NAD(P)-binding domain"/>
    <property type="match status" value="1"/>
</dbReference>
<dbReference type="Gene3D" id="3.40.50.1820">
    <property type="entry name" value="alpha/beta hydrolase"/>
    <property type="match status" value="1"/>
</dbReference>
<dbReference type="STRING" id="1448308.A0A2T2NTA8"/>
<evidence type="ECO:0000256" key="1">
    <source>
        <dbReference type="ARBA" id="ARBA00001974"/>
    </source>
</evidence>
<evidence type="ECO:0000256" key="12">
    <source>
        <dbReference type="ARBA" id="ARBA00049645"/>
    </source>
</evidence>
<proteinExistence type="inferred from homology"/>
<evidence type="ECO:0000256" key="7">
    <source>
        <dbReference type="ARBA" id="ARBA00023098"/>
    </source>
</evidence>
<evidence type="ECO:0000256" key="8">
    <source>
        <dbReference type="ARBA" id="ARBA00023166"/>
    </source>
</evidence>
<sequence>MMTIAAVALCFSVLGPLVLRLLAFYSRSNSLYDTESSPFVGQVKEEEEPTKKQAAGGSSHIPLPRYAKPFPRLGKGVEDIQPIYDVVVIGSGYGGGVAASRMSRAGKRVAVLERGSEKWPGEYPHTVKDAVKQVNMLDGIGKRGGLFQLLRGSGQDVLVGSGLGGTSLINANVFLRADHRTLSLEDWPEEIRKKPQCLDCYYDRVNGVFKPRPYPDNWNTPKKLSAFENSIHSPELGGTFYRPPLALSFQDQLNAAGVQLDATKLTGNDCTGLNDGSKNSVLMTYIPDAWNWGAEIFCGVEVKYIRREKEGDGYLVFFEADGTGESAWVKAKEFVFLGAGALGTTEILLRSKAYGLHTSPMVGQKVSGNGDMLAFAYNTSSVVNGVGKQSTSSDPPGPTITGCMDMRRQNVAPNVRDGYVIQEGVIPEALAPIAQGILESQTGKIYPKGYSHFESWITRIKGWIFGPYSSYGSISHTLTYLIMGHDSGEGIMRLQNDKPALHFSPAQGEQQSKRTKRILEKSAQLLKGVLIKVPSLTVHPLGGARMSSDGTGQFGAVNHIGQLFTGLGNEVYEGIVCLDGSIVPTSLGVNPCATITALAERACAIIIKQKGWDIDETPNGALDLLGAPAKPNANRSDLQEQNEAIRRSRRQGLKFSETLEGFIHIGADVTSFELADSLACHSASSARLSVQVDVYDVEHLTRECSKVTGTFSCGAISQDPMRVIDGEVRFFAKDDEVADGKMLEYQIKLLSTSEEVFILEGVKYIGPEIAFSVNKTWNATTTLFTSIQRQNGSTLGRGILRLYPKAFLRELLSMRSNQIGSWRERGRPVVQFLHHFAGNTLAYFFAPFRTLEYPLRTSECERSGCFEKPAPRNKTLTADDGARFTIKTWDSASDPCKTPIILIPGASVDDTMFSLPTIPTNTIDYLTSHGHRCYVPILRFGIGDEAKNGWTAFDARLDVKAAMKYVREQEGGQKLYVLCHCLGSIATSMALLNGDVEAHWIAGMTCSQVFMDLHFSADNAFKARSPMLLQLYRTLAGTWLPLNTRAYTPILQILDAILRFYPVGSRKELCRSSTCHRSALPFGRCFTHTHLTRATHEYMHRWFSGIHTTFLSHLMRMGAEPPHHVHGNEPAFEDLVEGGLEKLKGLRIQFISGGANVVFDPVSTEVSLERLREEFPGGGFERVVVEGYGHLDTWMGKGSAEDVYPRVLAHVRACEAALEDTDLRETLNIDREEIENGYVEV</sequence>
<dbReference type="GO" id="GO:0004769">
    <property type="term" value="F:steroid Delta-isomerase activity"/>
    <property type="evidence" value="ECO:0007669"/>
    <property type="project" value="UniProtKB-EC"/>
</dbReference>
<evidence type="ECO:0000256" key="3">
    <source>
        <dbReference type="ARBA" id="ARBA00022548"/>
    </source>
</evidence>
<organism evidence="18 19">
    <name type="scientific">Corynespora cassiicola Philippines</name>
    <dbReference type="NCBI Taxonomy" id="1448308"/>
    <lineage>
        <taxon>Eukaryota</taxon>
        <taxon>Fungi</taxon>
        <taxon>Dikarya</taxon>
        <taxon>Ascomycota</taxon>
        <taxon>Pezizomycotina</taxon>
        <taxon>Dothideomycetes</taxon>
        <taxon>Pleosporomycetidae</taxon>
        <taxon>Pleosporales</taxon>
        <taxon>Corynesporascaceae</taxon>
        <taxon>Corynespora</taxon>
    </lineage>
</organism>
<dbReference type="GO" id="GO:0050660">
    <property type="term" value="F:flavin adenine dinucleotide binding"/>
    <property type="evidence" value="ECO:0007669"/>
    <property type="project" value="InterPro"/>
</dbReference>
<evidence type="ECO:0000256" key="5">
    <source>
        <dbReference type="ARBA" id="ARBA00022827"/>
    </source>
</evidence>
<keyword evidence="8" id="KW-1207">Sterol metabolism</keyword>
<keyword evidence="9" id="KW-0753">Steroid metabolism</keyword>
<dbReference type="InterPro" id="IPR029058">
    <property type="entry name" value="AB_hydrolase_fold"/>
</dbReference>
<dbReference type="InterPro" id="IPR001763">
    <property type="entry name" value="Rhodanese-like_dom"/>
</dbReference>
<keyword evidence="4" id="KW-0285">Flavoprotein</keyword>
<dbReference type="InterPro" id="IPR036188">
    <property type="entry name" value="FAD/NAD-bd_sf"/>
</dbReference>
<dbReference type="PROSITE" id="PS50206">
    <property type="entry name" value="RHODANESE_3"/>
    <property type="match status" value="1"/>
</dbReference>
<keyword evidence="7" id="KW-0443">Lipid metabolism</keyword>
<gene>
    <name evidence="18" type="ORF">BS50DRAFT_632575</name>
</gene>
<dbReference type="InterPro" id="IPR003953">
    <property type="entry name" value="FAD-dep_OxRdtase_2_FAD-bd"/>
</dbReference>
<evidence type="ECO:0000256" key="14">
    <source>
        <dbReference type="ARBA" id="ARBA00049744"/>
    </source>
</evidence>
<comment type="pathway">
    <text evidence="12">Steroid metabolism; cholesterol degradation.</text>
</comment>
<evidence type="ECO:0000256" key="6">
    <source>
        <dbReference type="ARBA" id="ARBA00023002"/>
    </source>
</evidence>
<dbReference type="Gene3D" id="3.50.50.60">
    <property type="entry name" value="FAD/NAD(P)-binding domain"/>
    <property type="match status" value="3"/>
</dbReference>
<evidence type="ECO:0000313" key="19">
    <source>
        <dbReference type="Proteomes" id="UP000240883"/>
    </source>
</evidence>
<evidence type="ECO:0000256" key="10">
    <source>
        <dbReference type="ARBA" id="ARBA00023235"/>
    </source>
</evidence>
<evidence type="ECO:0000256" key="9">
    <source>
        <dbReference type="ARBA" id="ARBA00023221"/>
    </source>
</evidence>
<evidence type="ECO:0000256" key="2">
    <source>
        <dbReference type="ARBA" id="ARBA00010790"/>
    </source>
</evidence>
<comment type="similarity">
    <text evidence="2">Belongs to the GMC oxidoreductase family.</text>
</comment>
<keyword evidence="3" id="KW-0153">Cholesterol metabolism</keyword>
<dbReference type="SUPFAM" id="SSF53474">
    <property type="entry name" value="alpha/beta-Hydrolases"/>
    <property type="match status" value="1"/>
</dbReference>
<dbReference type="Proteomes" id="UP000240883">
    <property type="component" value="Unassembled WGS sequence"/>
</dbReference>
<feature type="domain" description="Rhodanese" evidence="17">
    <location>
        <begin position="86"/>
        <end position="128"/>
    </location>
</feature>
<dbReference type="EMBL" id="KZ678133">
    <property type="protein sequence ID" value="PSN68671.1"/>
    <property type="molecule type" value="Genomic_DNA"/>
</dbReference>
<dbReference type="InterPro" id="IPR000172">
    <property type="entry name" value="GMC_OxRdtase_N"/>
</dbReference>
<dbReference type="InterPro" id="IPR052542">
    <property type="entry name" value="Cholesterol_Oxidase"/>
</dbReference>
<dbReference type="GO" id="GO:0016995">
    <property type="term" value="F:cholesterol oxidase activity"/>
    <property type="evidence" value="ECO:0007669"/>
    <property type="project" value="UniProtKB-EC"/>
</dbReference>
<keyword evidence="6" id="KW-0560">Oxidoreductase</keyword>
<keyword evidence="10" id="KW-0413">Isomerase</keyword>
<evidence type="ECO:0000259" key="17">
    <source>
        <dbReference type="PROSITE" id="PS50206"/>
    </source>
</evidence>
<name>A0A2T2NTA8_CORCC</name>
<evidence type="ECO:0000256" key="15">
    <source>
        <dbReference type="ARBA" id="ARBA00049778"/>
    </source>
</evidence>
<dbReference type="GO" id="GO:0008203">
    <property type="term" value="P:cholesterol metabolic process"/>
    <property type="evidence" value="ECO:0007669"/>
    <property type="project" value="UniProtKB-KW"/>
</dbReference>
<dbReference type="AlphaFoldDB" id="A0A2T2NTA8"/>
<keyword evidence="19" id="KW-1185">Reference proteome</keyword>